<dbReference type="Proteomes" id="UP000001055">
    <property type="component" value="Unassembled WGS sequence"/>
</dbReference>
<dbReference type="VEuPathDB" id="FungiDB:JI435_156130"/>
<accession>Q0TXY8</accession>
<evidence type="ECO:0000313" key="2">
    <source>
        <dbReference type="Proteomes" id="UP000001055"/>
    </source>
</evidence>
<evidence type="ECO:0000313" key="1">
    <source>
        <dbReference type="EMBL" id="EAT76988.1"/>
    </source>
</evidence>
<sequence>MKSRFWKSENNHNLKVTLGPHGTYPVWIRNGLVDLLGVSASRPLPSAHLALIPTPVLV</sequence>
<dbReference type="KEGG" id="pno:SNOG_15613"/>
<protein>
    <submittedName>
        <fullName evidence="1">Uncharacterized protein</fullName>
    </submittedName>
</protein>
<organism evidence="1 2">
    <name type="scientific">Phaeosphaeria nodorum (strain SN15 / ATCC MYA-4574 / FGSC 10173)</name>
    <name type="common">Glume blotch fungus</name>
    <name type="synonym">Parastagonospora nodorum</name>
    <dbReference type="NCBI Taxonomy" id="321614"/>
    <lineage>
        <taxon>Eukaryota</taxon>
        <taxon>Fungi</taxon>
        <taxon>Dikarya</taxon>
        <taxon>Ascomycota</taxon>
        <taxon>Pezizomycotina</taxon>
        <taxon>Dothideomycetes</taxon>
        <taxon>Pleosporomycetidae</taxon>
        <taxon>Pleosporales</taxon>
        <taxon>Pleosporineae</taxon>
        <taxon>Phaeosphaeriaceae</taxon>
        <taxon>Parastagonospora</taxon>
    </lineage>
</organism>
<dbReference type="GeneID" id="5982688"/>
<dbReference type="AlphaFoldDB" id="Q0TXY8"/>
<dbReference type="EMBL" id="CH445363">
    <property type="protein sequence ID" value="EAT76988.1"/>
    <property type="molecule type" value="Genomic_DNA"/>
</dbReference>
<dbReference type="RefSeq" id="XP_001805758.1">
    <property type="nucleotide sequence ID" value="XM_001805706.1"/>
</dbReference>
<gene>
    <name evidence="1" type="ORF">SNOG_15613</name>
</gene>
<name>Q0TXY8_PHANO</name>
<dbReference type="InParanoid" id="Q0TXY8"/>
<reference evidence="2" key="1">
    <citation type="journal article" date="2007" name="Plant Cell">
        <title>Dothideomycete-plant interactions illuminated by genome sequencing and EST analysis of the wheat pathogen Stagonospora nodorum.</title>
        <authorList>
            <person name="Hane J.K."/>
            <person name="Lowe R.G."/>
            <person name="Solomon P.S."/>
            <person name="Tan K.C."/>
            <person name="Schoch C.L."/>
            <person name="Spatafora J.W."/>
            <person name="Crous P.W."/>
            <person name="Kodira C."/>
            <person name="Birren B.W."/>
            <person name="Galagan J.E."/>
            <person name="Torriani S.F."/>
            <person name="McDonald B.A."/>
            <person name="Oliver R.P."/>
        </authorList>
    </citation>
    <scope>NUCLEOTIDE SEQUENCE [LARGE SCALE GENOMIC DNA]</scope>
    <source>
        <strain evidence="2">SN15 / ATCC MYA-4574 / FGSC 10173</strain>
    </source>
</reference>
<proteinExistence type="predicted"/>